<dbReference type="Proteomes" id="UP001062846">
    <property type="component" value="Chromosome 10"/>
</dbReference>
<sequence>MNWCVVYKKINGGKLFVLKLPIEEIPATIGDDMHGMLIFSDDGPSTVEQLREEGERRKLLRKRRIELLGEERAKELEEEDYEREEVLLDLMEEEEEPEPEEQYIEFRELPSKQQKAYRKRLRKSTGFDVGDIPDNVIDIPVRPYKLDIPDAVEMIGGLSKLALDQHNKDNGTKYQLVKVLKANIGGILGGKRGRTYYITFQVRDMAGSGSPTLNLQAVVKTLKDQDTVTFSAPEP</sequence>
<accession>A0ACC0LYI0</accession>
<gene>
    <name evidence="1" type="ORF">RHMOL_Rhmol10G0024300</name>
</gene>
<keyword evidence="2" id="KW-1185">Reference proteome</keyword>
<dbReference type="EMBL" id="CM046397">
    <property type="protein sequence ID" value="KAI8533632.1"/>
    <property type="molecule type" value="Genomic_DNA"/>
</dbReference>
<protein>
    <submittedName>
        <fullName evidence="1">Uncharacterized protein</fullName>
    </submittedName>
</protein>
<proteinExistence type="predicted"/>
<evidence type="ECO:0000313" key="2">
    <source>
        <dbReference type="Proteomes" id="UP001062846"/>
    </source>
</evidence>
<name>A0ACC0LYI0_RHOML</name>
<comment type="caution">
    <text evidence="1">The sequence shown here is derived from an EMBL/GenBank/DDBJ whole genome shotgun (WGS) entry which is preliminary data.</text>
</comment>
<organism evidence="1 2">
    <name type="scientific">Rhododendron molle</name>
    <name type="common">Chinese azalea</name>
    <name type="synonym">Azalea mollis</name>
    <dbReference type="NCBI Taxonomy" id="49168"/>
    <lineage>
        <taxon>Eukaryota</taxon>
        <taxon>Viridiplantae</taxon>
        <taxon>Streptophyta</taxon>
        <taxon>Embryophyta</taxon>
        <taxon>Tracheophyta</taxon>
        <taxon>Spermatophyta</taxon>
        <taxon>Magnoliopsida</taxon>
        <taxon>eudicotyledons</taxon>
        <taxon>Gunneridae</taxon>
        <taxon>Pentapetalae</taxon>
        <taxon>asterids</taxon>
        <taxon>Ericales</taxon>
        <taxon>Ericaceae</taxon>
        <taxon>Ericoideae</taxon>
        <taxon>Rhodoreae</taxon>
        <taxon>Rhododendron</taxon>
    </lineage>
</organism>
<reference evidence="1" key="1">
    <citation type="submission" date="2022-02" db="EMBL/GenBank/DDBJ databases">
        <title>Plant Genome Project.</title>
        <authorList>
            <person name="Zhang R.-G."/>
        </authorList>
    </citation>
    <scope>NUCLEOTIDE SEQUENCE</scope>
    <source>
        <strain evidence="1">AT1</strain>
    </source>
</reference>
<evidence type="ECO:0000313" key="1">
    <source>
        <dbReference type="EMBL" id="KAI8533632.1"/>
    </source>
</evidence>